<keyword evidence="2" id="KW-1185">Reference proteome</keyword>
<dbReference type="Proteomes" id="UP000306635">
    <property type="component" value="Unassembled WGS sequence"/>
</dbReference>
<organism evidence="1 2">
    <name type="scientific">Pseudomonas nicosulfuronedens</name>
    <dbReference type="NCBI Taxonomy" id="2571105"/>
    <lineage>
        <taxon>Bacteria</taxon>
        <taxon>Pseudomonadati</taxon>
        <taxon>Pseudomonadota</taxon>
        <taxon>Gammaproteobacteria</taxon>
        <taxon>Pseudomonadales</taxon>
        <taxon>Pseudomonadaceae</taxon>
        <taxon>Pseudomonas</taxon>
    </lineage>
</organism>
<comment type="caution">
    <text evidence="1">The sequence shown here is derived from an EMBL/GenBank/DDBJ whole genome shotgun (WGS) entry which is preliminary data.</text>
</comment>
<evidence type="ECO:0000313" key="1">
    <source>
        <dbReference type="EMBL" id="TLX69837.1"/>
    </source>
</evidence>
<dbReference type="OrthoDB" id="7018279at2"/>
<dbReference type="RefSeq" id="WP_138526883.1">
    <property type="nucleotide sequence ID" value="NZ_SWDV01000073.1"/>
</dbReference>
<accession>A0A5R9QKI8</accession>
<dbReference type="EMBL" id="SWDV01000073">
    <property type="protein sequence ID" value="TLX69837.1"/>
    <property type="molecule type" value="Genomic_DNA"/>
</dbReference>
<gene>
    <name evidence="1" type="ORF">FAS41_29875</name>
</gene>
<dbReference type="AlphaFoldDB" id="A0A5R9QKI8"/>
<proteinExistence type="predicted"/>
<sequence length="88" mass="9809">MTDSLEERVEATTRLLIDACREKRVSLSGDLRVTEADAAALLNIAPGYLKQMRTGDGSAPRHYRIPMSGCQVSYRLRDIAVWIEIGTE</sequence>
<evidence type="ECO:0000313" key="2">
    <source>
        <dbReference type="Proteomes" id="UP000306635"/>
    </source>
</evidence>
<reference evidence="1 2" key="1">
    <citation type="submission" date="2019-04" db="EMBL/GenBank/DDBJ databases">
        <authorList>
            <person name="Li M."/>
        </authorList>
    </citation>
    <scope>NUCLEOTIDE SEQUENCE [LARGE SCALE GENOMIC DNA]</scope>
    <source>
        <strain evidence="1 2">LAM1902</strain>
    </source>
</reference>
<name>A0A5R9QKI8_9PSED</name>
<protein>
    <submittedName>
        <fullName evidence="1">Uncharacterized protein</fullName>
    </submittedName>
</protein>